<dbReference type="InterPro" id="IPR006442">
    <property type="entry name" value="Antitoxin_Phd/YefM"/>
</dbReference>
<dbReference type="Pfam" id="PF02604">
    <property type="entry name" value="PhdYeFM_antitox"/>
    <property type="match status" value="1"/>
</dbReference>
<dbReference type="AlphaFoldDB" id="A0A4R3V6N7"/>
<reference evidence="3 4" key="1">
    <citation type="submission" date="2019-03" db="EMBL/GenBank/DDBJ databases">
        <title>Genomic Encyclopedia of Type Strains, Phase IV (KMG-IV): sequencing the most valuable type-strain genomes for metagenomic binning, comparative biology and taxonomic classification.</title>
        <authorList>
            <person name="Goeker M."/>
        </authorList>
    </citation>
    <scope>NUCLEOTIDE SEQUENCE [LARGE SCALE GENOMIC DNA]</scope>
    <source>
        <strain evidence="3 4">DSM 100048</strain>
    </source>
</reference>
<comment type="similarity">
    <text evidence="1 2">Belongs to the phD/YefM antitoxin family.</text>
</comment>
<evidence type="ECO:0000313" key="4">
    <source>
        <dbReference type="Proteomes" id="UP000294692"/>
    </source>
</evidence>
<protein>
    <recommendedName>
        <fullName evidence="2">Antitoxin</fullName>
    </recommendedName>
</protein>
<dbReference type="OrthoDB" id="9802003at2"/>
<evidence type="ECO:0000256" key="2">
    <source>
        <dbReference type="RuleBase" id="RU362080"/>
    </source>
</evidence>
<proteinExistence type="inferred from homology"/>
<organism evidence="3 4">
    <name type="scientific">Paracandidimonas soli</name>
    <dbReference type="NCBI Taxonomy" id="1917182"/>
    <lineage>
        <taxon>Bacteria</taxon>
        <taxon>Pseudomonadati</taxon>
        <taxon>Pseudomonadota</taxon>
        <taxon>Betaproteobacteria</taxon>
        <taxon>Burkholderiales</taxon>
        <taxon>Alcaligenaceae</taxon>
        <taxon>Paracandidimonas</taxon>
    </lineage>
</organism>
<sequence length="102" mass="11251">MNVLTFSEARAGLKQVMDDVCADHEPAVITRLRGDHVVILSLADYNSMSETLHLLSSQKNARRLQESIQQLNAGRIASRNLVTDAAETKEQIGSEARADMLD</sequence>
<gene>
    <name evidence="3" type="ORF">EV686_103257</name>
</gene>
<dbReference type="Gene3D" id="6.10.250.330">
    <property type="match status" value="1"/>
</dbReference>
<dbReference type="PANTHER" id="PTHR33713">
    <property type="entry name" value="ANTITOXIN YAFN-RELATED"/>
    <property type="match status" value="1"/>
</dbReference>
<dbReference type="InterPro" id="IPR036165">
    <property type="entry name" value="YefM-like_sf"/>
</dbReference>
<accession>A0A4R3V6N7</accession>
<dbReference type="PANTHER" id="PTHR33713:SF6">
    <property type="entry name" value="ANTITOXIN YEFM"/>
    <property type="match status" value="1"/>
</dbReference>
<dbReference type="RefSeq" id="WP_132475463.1">
    <property type="nucleotide sequence ID" value="NZ_JBEBWM010000002.1"/>
</dbReference>
<dbReference type="EMBL" id="SMBX01000003">
    <property type="protein sequence ID" value="TCV00676.1"/>
    <property type="molecule type" value="Genomic_DNA"/>
</dbReference>
<dbReference type="Proteomes" id="UP000294692">
    <property type="component" value="Unassembled WGS sequence"/>
</dbReference>
<dbReference type="Gene3D" id="3.40.1620.10">
    <property type="entry name" value="YefM-like domain"/>
    <property type="match status" value="1"/>
</dbReference>
<comment type="caution">
    <text evidence="3">The sequence shown here is derived from an EMBL/GenBank/DDBJ whole genome shotgun (WGS) entry which is preliminary data.</text>
</comment>
<name>A0A4R3V6N7_9BURK</name>
<evidence type="ECO:0000313" key="3">
    <source>
        <dbReference type="EMBL" id="TCV00676.1"/>
    </source>
</evidence>
<dbReference type="SUPFAM" id="SSF143120">
    <property type="entry name" value="YefM-like"/>
    <property type="match status" value="1"/>
</dbReference>
<comment type="function">
    <text evidence="2">Antitoxin component of a type II toxin-antitoxin (TA) system.</text>
</comment>
<evidence type="ECO:0000256" key="1">
    <source>
        <dbReference type="ARBA" id="ARBA00009981"/>
    </source>
</evidence>
<dbReference type="NCBIfam" id="TIGR01552">
    <property type="entry name" value="phd_fam"/>
    <property type="match status" value="1"/>
</dbReference>
<dbReference type="InterPro" id="IPR051405">
    <property type="entry name" value="phD/YefM_antitoxin"/>
</dbReference>
<keyword evidence="4" id="KW-1185">Reference proteome</keyword>